<sequence>MDKLISKLPEMRISYHRLEKTLPPTLGCRGSATYHSSPPRTKEDPLWRLAEDLYKGNQIWVASSSKNRPSPLFFRKSLAAVLEDAGKSY</sequence>
<dbReference type="Proteomes" id="UP000712281">
    <property type="component" value="Unassembled WGS sequence"/>
</dbReference>
<evidence type="ECO:0000313" key="1">
    <source>
        <dbReference type="EMBL" id="KAF2561783.1"/>
    </source>
</evidence>
<dbReference type="EMBL" id="QGKY02001250">
    <property type="protein sequence ID" value="KAF2561783.1"/>
    <property type="molecule type" value="Genomic_DNA"/>
</dbReference>
<dbReference type="AlphaFoldDB" id="A0A3N6QU23"/>
<accession>A0A3N6QU23</accession>
<evidence type="ECO:0000313" key="2">
    <source>
        <dbReference type="EMBL" id="KAF2597120.1"/>
    </source>
</evidence>
<name>A0A3N6QU23_BRACR</name>
<comment type="caution">
    <text evidence="1">The sequence shown here is derived from an EMBL/GenBank/DDBJ whole genome shotgun (WGS) entry which is preliminary data.</text>
</comment>
<proteinExistence type="predicted"/>
<gene>
    <name evidence="2" type="ORF">F2Q68_00010149</name>
    <name evidence="1" type="ORF">F2Q70_00017204</name>
</gene>
<organism evidence="1">
    <name type="scientific">Brassica cretica</name>
    <name type="common">Mustard</name>
    <dbReference type="NCBI Taxonomy" id="69181"/>
    <lineage>
        <taxon>Eukaryota</taxon>
        <taxon>Viridiplantae</taxon>
        <taxon>Streptophyta</taxon>
        <taxon>Embryophyta</taxon>
        <taxon>Tracheophyta</taxon>
        <taxon>Spermatophyta</taxon>
        <taxon>Magnoliopsida</taxon>
        <taxon>eudicotyledons</taxon>
        <taxon>Gunneridae</taxon>
        <taxon>Pentapetalae</taxon>
        <taxon>rosids</taxon>
        <taxon>malvids</taxon>
        <taxon>Brassicales</taxon>
        <taxon>Brassicaceae</taxon>
        <taxon>Brassiceae</taxon>
        <taxon>Brassica</taxon>
    </lineage>
</organism>
<dbReference type="EMBL" id="QGKW02000717">
    <property type="protein sequence ID" value="KAF2597120.1"/>
    <property type="molecule type" value="Genomic_DNA"/>
</dbReference>
<reference evidence="1" key="1">
    <citation type="submission" date="2019-12" db="EMBL/GenBank/DDBJ databases">
        <title>Genome sequencing and annotation of Brassica cretica.</title>
        <authorList>
            <person name="Studholme D.J."/>
            <person name="Sarris P.F."/>
        </authorList>
    </citation>
    <scope>NUCLEOTIDE SEQUENCE</scope>
    <source>
        <strain evidence="2">PFS-001/15</strain>
        <strain evidence="1">PFS-102/07</strain>
        <tissue evidence="1">Leaf</tissue>
    </source>
</reference>
<protein>
    <submittedName>
        <fullName evidence="1">Uncharacterized protein</fullName>
    </submittedName>
</protein>